<gene>
    <name evidence="1" type="ordered locus">SGRA_3520</name>
</gene>
<protein>
    <submittedName>
        <fullName evidence="1">Uncharacterized protein</fullName>
    </submittedName>
</protein>
<dbReference type="Proteomes" id="UP000007519">
    <property type="component" value="Chromosome"/>
</dbReference>
<dbReference type="STRING" id="984262.SGRA_3520"/>
<sequence length="143" mass="16507">MKDLEHPLLAPFATDFSLVEEARGKGIIEYFHLAQIKNYQATSYLGNIAWDTFETAYNLEWDILDVDDITARLKKSLLSEHEEVFLQLRYGKPILKISTSSFIAHWDEILYQSLEGFPLATADGTLFLEWLNNPKSIYSNFLI</sequence>
<dbReference type="EMBL" id="CP002831">
    <property type="protein sequence ID" value="AFC26244.1"/>
    <property type="molecule type" value="Genomic_DNA"/>
</dbReference>
<dbReference type="KEGG" id="sgn:SGRA_3520"/>
<dbReference type="RefSeq" id="WP_015693835.1">
    <property type="nucleotide sequence ID" value="NC_016940.1"/>
</dbReference>
<proteinExistence type="predicted"/>
<dbReference type="HOGENOM" id="CLU_1795146_0_0_10"/>
<name>H6L080_SAPGL</name>
<evidence type="ECO:0000313" key="2">
    <source>
        <dbReference type="Proteomes" id="UP000007519"/>
    </source>
</evidence>
<dbReference type="AlphaFoldDB" id="H6L080"/>
<accession>H6L080</accession>
<keyword evidence="2" id="KW-1185">Reference proteome</keyword>
<evidence type="ECO:0000313" key="1">
    <source>
        <dbReference type="EMBL" id="AFC26244.1"/>
    </source>
</evidence>
<dbReference type="OrthoDB" id="1498889at2"/>
<reference evidence="1 2" key="1">
    <citation type="journal article" date="2012" name="Stand. Genomic Sci.">
        <title>Complete genome sequencing and analysis of Saprospira grandis str. Lewin, a predatory marine bacterium.</title>
        <authorList>
            <person name="Saw J.H."/>
            <person name="Yuryev A."/>
            <person name="Kanbe M."/>
            <person name="Hou S."/>
            <person name="Young A.G."/>
            <person name="Aizawa S."/>
            <person name="Alam M."/>
        </authorList>
    </citation>
    <scope>NUCLEOTIDE SEQUENCE [LARGE SCALE GENOMIC DNA]</scope>
    <source>
        <strain evidence="1 2">Lewin</strain>
    </source>
</reference>
<organism evidence="1 2">
    <name type="scientific">Saprospira grandis (strain Lewin)</name>
    <dbReference type="NCBI Taxonomy" id="984262"/>
    <lineage>
        <taxon>Bacteria</taxon>
        <taxon>Pseudomonadati</taxon>
        <taxon>Bacteroidota</taxon>
        <taxon>Saprospiria</taxon>
        <taxon>Saprospirales</taxon>
        <taxon>Saprospiraceae</taxon>
        <taxon>Saprospira</taxon>
    </lineage>
</organism>